<dbReference type="Gene3D" id="3.40.390.10">
    <property type="entry name" value="Collagenase (Catalytic Domain)"/>
    <property type="match status" value="1"/>
</dbReference>
<dbReference type="PANTHER" id="PTHR11733">
    <property type="entry name" value="ZINC METALLOPROTEASE FAMILY M13 NEPRILYSIN-RELATED"/>
    <property type="match status" value="1"/>
</dbReference>
<sequence>MEFSLLLVLGLLAQGGHTAKPNLELVFDEKSPPCRDLFRHVCVDTGEMRKLRVRKEQGLLEDVVKVLRKHNVEDRIYSTVWTAMKKEWNLSKEENKKCRFKKIDVDEKDFLNGTEYKIGKAFGKMLFYGRFGDKQEVRVGFAQGSSNVVAVTEIGKSFIGKPCPFNEIDNEFVRGILEDFYGEKCSWSETFAGYGNVLLAHTLYTYKAELNPAVADELTGLAKRVMKEIVDNVAKSTWISPADRERITGYLKENKIIIGIEKKYRNLDLLKHMMEVYHAEFEKVKPEDECQMEMLSRAHGIARHKLIYSGVGSVASFSIREQNDGSLFNDNAFHIGNTVHVLPGLIHILNDYRLSSGFKYGHIVCVIGHEIFHGLGITEERAFKHLTGVMETRTFKEGRQCLLDFYGEKQFCTQSGRCPDASRKIDEGFPDIESARVVFPLLQKALQQHYSSLKKRTTNNSERLPLFNWRPPGFTEEQVLMSNANSLTQEQWFFIGIQAFHCVFRHTEENFLKYAHPRPHIRAHAVAQQMAQFTRAFGCKKGDRNYMADRQWAPCDIKCIPYCIHYRIYNRIRNRILYFIHNGIYNSICSRIYNAPPDHNHTI</sequence>
<dbReference type="PANTHER" id="PTHR11733:SF208">
    <property type="entry name" value="PEPTIDASE M13 C-TERMINAL DOMAIN-CONTAINING PROTEIN"/>
    <property type="match status" value="1"/>
</dbReference>
<evidence type="ECO:0000313" key="4">
    <source>
        <dbReference type="Proteomes" id="UP001175271"/>
    </source>
</evidence>
<dbReference type="AlphaFoldDB" id="A0AA39IQ47"/>
<gene>
    <name evidence="3" type="ORF">QR680_010303</name>
</gene>
<protein>
    <recommendedName>
        <fullName evidence="2">Peptidase M13 C-terminal domain-containing protein</fullName>
    </recommendedName>
</protein>
<dbReference type="GO" id="GO:0016485">
    <property type="term" value="P:protein processing"/>
    <property type="evidence" value="ECO:0007669"/>
    <property type="project" value="TreeGrafter"/>
</dbReference>
<feature type="chain" id="PRO_5041369914" description="Peptidase M13 C-terminal domain-containing protein" evidence="1">
    <location>
        <begin position="19"/>
        <end position="603"/>
    </location>
</feature>
<dbReference type="InterPro" id="IPR000718">
    <property type="entry name" value="Peptidase_M13"/>
</dbReference>
<evidence type="ECO:0000256" key="1">
    <source>
        <dbReference type="SAM" id="SignalP"/>
    </source>
</evidence>
<organism evidence="3 4">
    <name type="scientific">Steinernema hermaphroditum</name>
    <dbReference type="NCBI Taxonomy" id="289476"/>
    <lineage>
        <taxon>Eukaryota</taxon>
        <taxon>Metazoa</taxon>
        <taxon>Ecdysozoa</taxon>
        <taxon>Nematoda</taxon>
        <taxon>Chromadorea</taxon>
        <taxon>Rhabditida</taxon>
        <taxon>Tylenchina</taxon>
        <taxon>Panagrolaimomorpha</taxon>
        <taxon>Strongyloidoidea</taxon>
        <taxon>Steinernematidae</taxon>
        <taxon>Steinernema</taxon>
    </lineage>
</organism>
<keyword evidence="4" id="KW-1185">Reference proteome</keyword>
<dbReference type="SUPFAM" id="SSF55486">
    <property type="entry name" value="Metalloproteases ('zincins'), catalytic domain"/>
    <property type="match status" value="1"/>
</dbReference>
<dbReference type="InterPro" id="IPR018497">
    <property type="entry name" value="Peptidase_M13_C"/>
</dbReference>
<dbReference type="Pfam" id="PF01431">
    <property type="entry name" value="Peptidase_M13"/>
    <property type="match status" value="1"/>
</dbReference>
<reference evidence="3" key="1">
    <citation type="submission" date="2023-06" db="EMBL/GenBank/DDBJ databases">
        <title>Genomic analysis of the entomopathogenic nematode Steinernema hermaphroditum.</title>
        <authorList>
            <person name="Schwarz E.M."/>
            <person name="Heppert J.K."/>
            <person name="Baniya A."/>
            <person name="Schwartz H.T."/>
            <person name="Tan C.-H."/>
            <person name="Antoshechkin I."/>
            <person name="Sternberg P.W."/>
            <person name="Goodrich-Blair H."/>
            <person name="Dillman A.R."/>
        </authorList>
    </citation>
    <scope>NUCLEOTIDE SEQUENCE</scope>
    <source>
        <strain evidence="3">PS9179</strain>
        <tissue evidence="3">Whole animal</tissue>
    </source>
</reference>
<dbReference type="PROSITE" id="PS51885">
    <property type="entry name" value="NEPRILYSIN"/>
    <property type="match status" value="1"/>
</dbReference>
<dbReference type="GO" id="GO:0004222">
    <property type="term" value="F:metalloendopeptidase activity"/>
    <property type="evidence" value="ECO:0007669"/>
    <property type="project" value="InterPro"/>
</dbReference>
<keyword evidence="1" id="KW-0732">Signal</keyword>
<dbReference type="InterPro" id="IPR024079">
    <property type="entry name" value="MetalloPept_cat_dom_sf"/>
</dbReference>
<evidence type="ECO:0000313" key="3">
    <source>
        <dbReference type="EMBL" id="KAK0427574.1"/>
    </source>
</evidence>
<feature type="signal peptide" evidence="1">
    <location>
        <begin position="1"/>
        <end position="18"/>
    </location>
</feature>
<feature type="domain" description="Peptidase M13 C-terminal" evidence="2">
    <location>
        <begin position="477"/>
        <end position="549"/>
    </location>
</feature>
<dbReference type="GO" id="GO:0005886">
    <property type="term" value="C:plasma membrane"/>
    <property type="evidence" value="ECO:0007669"/>
    <property type="project" value="TreeGrafter"/>
</dbReference>
<proteinExistence type="predicted"/>
<accession>A0AA39IQ47</accession>
<name>A0AA39IQ47_9BILA</name>
<dbReference type="EMBL" id="JAUCMV010000001">
    <property type="protein sequence ID" value="KAK0427574.1"/>
    <property type="molecule type" value="Genomic_DNA"/>
</dbReference>
<comment type="caution">
    <text evidence="3">The sequence shown here is derived from an EMBL/GenBank/DDBJ whole genome shotgun (WGS) entry which is preliminary data.</text>
</comment>
<evidence type="ECO:0000259" key="2">
    <source>
        <dbReference type="Pfam" id="PF01431"/>
    </source>
</evidence>
<dbReference type="Proteomes" id="UP001175271">
    <property type="component" value="Unassembled WGS sequence"/>
</dbReference>